<feature type="transmembrane region" description="Helical" evidence="1">
    <location>
        <begin position="122"/>
        <end position="141"/>
    </location>
</feature>
<protein>
    <submittedName>
        <fullName evidence="2">Uncharacterized protein</fullName>
    </submittedName>
</protein>
<proteinExistence type="predicted"/>
<name>A0A564UI31_9FIRM</name>
<feature type="transmembrane region" description="Helical" evidence="1">
    <location>
        <begin position="67"/>
        <end position="83"/>
    </location>
</feature>
<dbReference type="EMBL" id="CABHNB010000043">
    <property type="protein sequence ID" value="VUX19156.1"/>
    <property type="molecule type" value="Genomic_DNA"/>
</dbReference>
<feature type="transmembrane region" description="Helical" evidence="1">
    <location>
        <begin position="35"/>
        <end position="55"/>
    </location>
</feature>
<reference evidence="2 3" key="1">
    <citation type="submission" date="2019-07" db="EMBL/GenBank/DDBJ databases">
        <authorList>
            <person name="Hibberd C M."/>
            <person name="Gehrig L. J."/>
            <person name="Chang H.-W."/>
            <person name="Venkatesh S."/>
        </authorList>
    </citation>
    <scope>NUCLEOTIDE SEQUENCE [LARGE SCALE GENOMIC DNA]</scope>
    <source>
        <strain evidence="2">Ruminococcus_obeum_SSTS_Bg7063</strain>
    </source>
</reference>
<keyword evidence="1" id="KW-0472">Membrane</keyword>
<keyword evidence="3" id="KW-1185">Reference proteome</keyword>
<sequence>MLVNSDLEENKDCFFNNTKLEASADVIYNYQYYDIIGIIKYLCGIIVLNSVTYILKKTRKKYCKKTIRNCTIILLPICVYVLYEKILGNLFTVSLGYAVLNIIILEVIYVFFLFLCGDSRAAGIIFCMGFTILGLVEYYVLEFRQKIH</sequence>
<evidence type="ECO:0000256" key="1">
    <source>
        <dbReference type="SAM" id="Phobius"/>
    </source>
</evidence>
<dbReference type="Proteomes" id="UP000409147">
    <property type="component" value="Unassembled WGS sequence"/>
</dbReference>
<dbReference type="AlphaFoldDB" id="A0A564UI31"/>
<evidence type="ECO:0000313" key="3">
    <source>
        <dbReference type="Proteomes" id="UP000409147"/>
    </source>
</evidence>
<feature type="transmembrane region" description="Helical" evidence="1">
    <location>
        <begin position="95"/>
        <end position="115"/>
    </location>
</feature>
<keyword evidence="1" id="KW-0812">Transmembrane</keyword>
<evidence type="ECO:0000313" key="2">
    <source>
        <dbReference type="EMBL" id="VUX19156.1"/>
    </source>
</evidence>
<organism evidence="2 3">
    <name type="scientific">Blautia obeum</name>
    <dbReference type="NCBI Taxonomy" id="40520"/>
    <lineage>
        <taxon>Bacteria</taxon>
        <taxon>Bacillati</taxon>
        <taxon>Bacillota</taxon>
        <taxon>Clostridia</taxon>
        <taxon>Lachnospirales</taxon>
        <taxon>Lachnospiraceae</taxon>
        <taxon>Blautia</taxon>
    </lineage>
</organism>
<gene>
    <name evidence="2" type="ORF">ROSSTS7063_02927</name>
</gene>
<accession>A0A564UI31</accession>
<keyword evidence="1" id="KW-1133">Transmembrane helix</keyword>